<feature type="domain" description="Formyl transferase N-terminal" evidence="1">
    <location>
        <begin position="55"/>
        <end position="176"/>
    </location>
</feature>
<organism evidence="3 4">
    <name type="scientific">Kineococcus aurantiacus</name>
    <dbReference type="NCBI Taxonomy" id="37633"/>
    <lineage>
        <taxon>Bacteria</taxon>
        <taxon>Bacillati</taxon>
        <taxon>Actinomycetota</taxon>
        <taxon>Actinomycetes</taxon>
        <taxon>Kineosporiales</taxon>
        <taxon>Kineosporiaceae</taxon>
        <taxon>Kineococcus</taxon>
    </lineage>
</organism>
<sequence length="313" mass="34264">MAFTGRKVVLAGNNSPAIEVLRLLLERLDAGSVLAVAPTEGSKHEWQPSLADAAHAAGVRCLQPADVNDPSTIAAVREHDADLLLSVYYTQIFKAPFLAAIRGPKINFHPALLPRHRGTAPLIWAIVSGDAMAGVTAHHIDEGIDTGAPIARKPFPIHHEDTGFDLHRKATRLVHRMAADLLNDLLTGRPLPNQEVGHHEPSYHGRADARLNHLNWKDSSHRIRNIVRALAHPFPGAYVIAGAERVILERVQSVEPSADLGSRPPGSVELPHGKGPLVWTSTGLLRIETWRDGDAMRSGEEMKRFLHEGMMLR</sequence>
<dbReference type="EMBL" id="JACCBB010000001">
    <property type="protein sequence ID" value="NYD24592.1"/>
    <property type="molecule type" value="Genomic_DNA"/>
</dbReference>
<dbReference type="Proteomes" id="UP000521922">
    <property type="component" value="Unassembled WGS sequence"/>
</dbReference>
<evidence type="ECO:0000313" key="3">
    <source>
        <dbReference type="EMBL" id="NYD24592.1"/>
    </source>
</evidence>
<keyword evidence="3" id="KW-0808">Transferase</keyword>
<comment type="caution">
    <text evidence="3">The sequence shown here is derived from an EMBL/GenBank/DDBJ whole genome shotgun (WGS) entry which is preliminary data.</text>
</comment>
<dbReference type="SUPFAM" id="SSF50486">
    <property type="entry name" value="FMT C-terminal domain-like"/>
    <property type="match status" value="1"/>
</dbReference>
<dbReference type="GO" id="GO:0005829">
    <property type="term" value="C:cytosol"/>
    <property type="evidence" value="ECO:0007669"/>
    <property type="project" value="TreeGrafter"/>
</dbReference>
<accession>A0A7Y9J2S9</accession>
<protein>
    <submittedName>
        <fullName evidence="3">Methionyl-tRNA formyltransferase</fullName>
    </submittedName>
</protein>
<dbReference type="Pfam" id="PF00551">
    <property type="entry name" value="Formyl_trans_N"/>
    <property type="match status" value="1"/>
</dbReference>
<reference evidence="3 4" key="1">
    <citation type="submission" date="2020-07" db="EMBL/GenBank/DDBJ databases">
        <title>Sequencing the genomes of 1000 actinobacteria strains.</title>
        <authorList>
            <person name="Klenk H.-P."/>
        </authorList>
    </citation>
    <scope>NUCLEOTIDE SEQUENCE [LARGE SCALE GENOMIC DNA]</scope>
    <source>
        <strain evidence="3 4">DSM 7487</strain>
    </source>
</reference>
<dbReference type="Gene3D" id="3.40.50.12230">
    <property type="match status" value="1"/>
</dbReference>
<dbReference type="SUPFAM" id="SSF53328">
    <property type="entry name" value="Formyltransferase"/>
    <property type="match status" value="1"/>
</dbReference>
<feature type="domain" description="Formyl transferase C-terminal" evidence="2">
    <location>
        <begin position="213"/>
        <end position="292"/>
    </location>
</feature>
<dbReference type="PANTHER" id="PTHR11138">
    <property type="entry name" value="METHIONYL-TRNA FORMYLTRANSFERASE"/>
    <property type="match status" value="1"/>
</dbReference>
<name>A0A7Y9J2S9_9ACTN</name>
<evidence type="ECO:0000259" key="1">
    <source>
        <dbReference type="Pfam" id="PF00551"/>
    </source>
</evidence>
<evidence type="ECO:0000259" key="2">
    <source>
        <dbReference type="Pfam" id="PF02911"/>
    </source>
</evidence>
<proteinExistence type="predicted"/>
<dbReference type="GO" id="GO:0004479">
    <property type="term" value="F:methionyl-tRNA formyltransferase activity"/>
    <property type="evidence" value="ECO:0007669"/>
    <property type="project" value="TreeGrafter"/>
</dbReference>
<dbReference type="PANTHER" id="PTHR11138:SF5">
    <property type="entry name" value="METHIONYL-TRNA FORMYLTRANSFERASE, MITOCHONDRIAL"/>
    <property type="match status" value="1"/>
</dbReference>
<dbReference type="InterPro" id="IPR002376">
    <property type="entry name" value="Formyl_transf_N"/>
</dbReference>
<dbReference type="Pfam" id="PF02911">
    <property type="entry name" value="Formyl_trans_C"/>
    <property type="match status" value="1"/>
</dbReference>
<dbReference type="InterPro" id="IPR036477">
    <property type="entry name" value="Formyl_transf_N_sf"/>
</dbReference>
<evidence type="ECO:0000313" key="4">
    <source>
        <dbReference type="Proteomes" id="UP000521922"/>
    </source>
</evidence>
<dbReference type="RefSeq" id="WP_179755080.1">
    <property type="nucleotide sequence ID" value="NZ_BAAAGN010000026.1"/>
</dbReference>
<dbReference type="InterPro" id="IPR005793">
    <property type="entry name" value="Formyl_trans_C"/>
</dbReference>
<keyword evidence="4" id="KW-1185">Reference proteome</keyword>
<dbReference type="AlphaFoldDB" id="A0A7Y9J2S9"/>
<dbReference type="CDD" id="cd08369">
    <property type="entry name" value="FMT_core"/>
    <property type="match status" value="1"/>
</dbReference>
<dbReference type="InterPro" id="IPR011034">
    <property type="entry name" value="Formyl_transferase-like_C_sf"/>
</dbReference>
<gene>
    <name evidence="3" type="ORF">BJ968_004132</name>
</gene>